<dbReference type="InterPro" id="IPR015068">
    <property type="entry name" value="DUF1877"/>
</dbReference>
<feature type="chain" id="PRO_5012703580" description="DUF1877 family protein" evidence="1">
    <location>
        <begin position="20"/>
        <end position="175"/>
    </location>
</feature>
<evidence type="ECO:0000313" key="2">
    <source>
        <dbReference type="EMBL" id="SHN31604.1"/>
    </source>
</evidence>
<evidence type="ECO:0000313" key="3">
    <source>
        <dbReference type="Proteomes" id="UP000184339"/>
    </source>
</evidence>
<accession>A0A1M7QK01</accession>
<sequence length="175" mass="19415">MKKLLFSLCLLLLSFSAQAGMTWTAVAVPYEQLPYLRGNEELLTETLNSEDGLHLDKAWGGLHYLLKANPRNATLARLLFFGGENIGPDQGAGPARVLTPAQVRQIAAMLERETPAALAARYAPQAMEAEHVYPEGIWEQEGQGALVYLLNFYEELLVFVKQADRKGQAMVVVLW</sequence>
<dbReference type="Pfam" id="PF08974">
    <property type="entry name" value="DUF1877"/>
    <property type="match status" value="1"/>
</dbReference>
<dbReference type="OrthoDB" id="5354816at2"/>
<name>A0A1M7QK01_9BURK</name>
<evidence type="ECO:0008006" key="4">
    <source>
        <dbReference type="Google" id="ProtNLM"/>
    </source>
</evidence>
<dbReference type="SUPFAM" id="SSF111069">
    <property type="entry name" value="Hypothetical protein yfbM"/>
    <property type="match status" value="1"/>
</dbReference>
<dbReference type="InterPro" id="IPR035944">
    <property type="entry name" value="YfbM-like_sf"/>
</dbReference>
<evidence type="ECO:0000256" key="1">
    <source>
        <dbReference type="SAM" id="SignalP"/>
    </source>
</evidence>
<reference evidence="3" key="1">
    <citation type="submission" date="2016-11" db="EMBL/GenBank/DDBJ databases">
        <authorList>
            <person name="Varghese N."/>
            <person name="Submissions S."/>
        </authorList>
    </citation>
    <scope>NUCLEOTIDE SEQUENCE [LARGE SCALE GENOMIC DNA]</scope>
    <source>
        <strain evidence="3">Sac-22</strain>
    </source>
</reference>
<gene>
    <name evidence="2" type="ORF">SAMN05192549_107188</name>
</gene>
<dbReference type="AlphaFoldDB" id="A0A1M7QK01"/>
<dbReference type="RefSeq" id="WP_072786468.1">
    <property type="nucleotide sequence ID" value="NZ_FRCX01000007.1"/>
</dbReference>
<organism evidence="2 3">
    <name type="scientific">Duganella sacchari</name>
    <dbReference type="NCBI Taxonomy" id="551987"/>
    <lineage>
        <taxon>Bacteria</taxon>
        <taxon>Pseudomonadati</taxon>
        <taxon>Pseudomonadota</taxon>
        <taxon>Betaproteobacteria</taxon>
        <taxon>Burkholderiales</taxon>
        <taxon>Oxalobacteraceae</taxon>
        <taxon>Telluria group</taxon>
        <taxon>Duganella</taxon>
    </lineage>
</organism>
<feature type="signal peptide" evidence="1">
    <location>
        <begin position="1"/>
        <end position="19"/>
    </location>
</feature>
<dbReference type="EMBL" id="FRCX01000007">
    <property type="protein sequence ID" value="SHN31604.1"/>
    <property type="molecule type" value="Genomic_DNA"/>
</dbReference>
<proteinExistence type="predicted"/>
<dbReference type="Gene3D" id="3.40.1760.10">
    <property type="entry name" value="YfbM-like super family"/>
    <property type="match status" value="1"/>
</dbReference>
<dbReference type="Proteomes" id="UP000184339">
    <property type="component" value="Unassembled WGS sequence"/>
</dbReference>
<protein>
    <recommendedName>
        <fullName evidence="4">DUF1877 family protein</fullName>
    </recommendedName>
</protein>
<dbReference type="STRING" id="551987.SAMN05192549_107188"/>
<keyword evidence="1" id="KW-0732">Signal</keyword>
<keyword evidence="3" id="KW-1185">Reference proteome</keyword>